<dbReference type="HOGENOM" id="CLU_051402_4_1_6"/>
<reference evidence="4 5" key="1">
    <citation type="submission" date="2016-11" db="EMBL/GenBank/DDBJ databases">
        <authorList>
            <person name="Jaros S."/>
            <person name="Januszkiewicz K."/>
            <person name="Wedrychowicz H."/>
        </authorList>
    </citation>
    <scope>NUCLEOTIDE SEQUENCE [LARGE SCALE GENOMIC DNA]</scope>
    <source>
        <strain evidence="4">NVI 5450</strain>
    </source>
</reference>
<accession>A0A090KEK7</accession>
<dbReference type="AlphaFoldDB" id="A0A090KEK7"/>
<gene>
    <name evidence="4" type="ORF">NVI5450_2791</name>
</gene>
<dbReference type="PANTHER" id="PTHR19384">
    <property type="entry name" value="NITRIC OXIDE SYNTHASE-RELATED"/>
    <property type="match status" value="1"/>
</dbReference>
<dbReference type="PANTHER" id="PTHR19384:SF128">
    <property type="entry name" value="NADPH OXIDOREDUCTASE A"/>
    <property type="match status" value="1"/>
</dbReference>
<dbReference type="OrthoDB" id="359268at2"/>
<dbReference type="GO" id="GO:0050660">
    <property type="term" value="F:flavin adenine dinucleotide binding"/>
    <property type="evidence" value="ECO:0007669"/>
    <property type="project" value="TreeGrafter"/>
</dbReference>
<sequence>MYTFEIIVGTTLGSAEYVADHLAEKLVDQGFKANIHLDPRLEDLPINKNNPWIICTATHGAGDYPENIALFAQQLTQNNPDLSLIKYSVIALGSKSYDQFCNAGHMIDRQLTLLDAEKVAITLEICTLETPIPEDAIDIWYPEWSKKWL</sequence>
<evidence type="ECO:0000313" key="4">
    <source>
        <dbReference type="EMBL" id="SGZ04513.1"/>
    </source>
</evidence>
<dbReference type="EMBL" id="FPLD01000070">
    <property type="protein sequence ID" value="SGZ04513.1"/>
    <property type="molecule type" value="Genomic_DNA"/>
</dbReference>
<evidence type="ECO:0000256" key="1">
    <source>
        <dbReference type="ARBA" id="ARBA00001917"/>
    </source>
</evidence>
<keyword evidence="2" id="KW-0285">Flavoprotein</keyword>
<proteinExistence type="predicted"/>
<evidence type="ECO:0000256" key="2">
    <source>
        <dbReference type="ARBA" id="ARBA00022630"/>
    </source>
</evidence>
<dbReference type="GO" id="GO:0016491">
    <property type="term" value="F:oxidoreductase activity"/>
    <property type="evidence" value="ECO:0007669"/>
    <property type="project" value="TreeGrafter"/>
</dbReference>
<dbReference type="STRING" id="80854.MVIS_4436"/>
<dbReference type="KEGG" id="mvs:MVIS_4436"/>
<name>A0A090KEK7_9GAMM</name>
<organism evidence="4 5">
    <name type="scientific">Moritella viscosa</name>
    <dbReference type="NCBI Taxonomy" id="80854"/>
    <lineage>
        <taxon>Bacteria</taxon>
        <taxon>Pseudomonadati</taxon>
        <taxon>Pseudomonadota</taxon>
        <taxon>Gammaproteobacteria</taxon>
        <taxon>Alteromonadales</taxon>
        <taxon>Moritellaceae</taxon>
        <taxon>Moritella</taxon>
    </lineage>
</organism>
<dbReference type="InterPro" id="IPR008254">
    <property type="entry name" value="Flavodoxin/NO_synth"/>
</dbReference>
<dbReference type="RefSeq" id="WP_045112343.1">
    <property type="nucleotide sequence ID" value="NZ_CAWRBC010000175.1"/>
</dbReference>
<dbReference type="GO" id="GO:0010181">
    <property type="term" value="F:FMN binding"/>
    <property type="evidence" value="ECO:0007669"/>
    <property type="project" value="InterPro"/>
</dbReference>
<dbReference type="GO" id="GO:0005829">
    <property type="term" value="C:cytosol"/>
    <property type="evidence" value="ECO:0007669"/>
    <property type="project" value="TreeGrafter"/>
</dbReference>
<keyword evidence="3" id="KW-0288">FMN</keyword>
<evidence type="ECO:0000256" key="3">
    <source>
        <dbReference type="ARBA" id="ARBA00022643"/>
    </source>
</evidence>
<protein>
    <submittedName>
        <fullName evidence="4">Flavodoxin</fullName>
    </submittedName>
</protein>
<evidence type="ECO:0000313" key="5">
    <source>
        <dbReference type="Proteomes" id="UP000183794"/>
    </source>
</evidence>
<dbReference type="Gene3D" id="3.40.50.360">
    <property type="match status" value="1"/>
</dbReference>
<dbReference type="Pfam" id="PF00258">
    <property type="entry name" value="Flavodoxin_1"/>
    <property type="match status" value="1"/>
</dbReference>
<dbReference type="SUPFAM" id="SSF52218">
    <property type="entry name" value="Flavoproteins"/>
    <property type="match status" value="1"/>
</dbReference>
<comment type="cofactor">
    <cofactor evidence="1">
        <name>FMN</name>
        <dbReference type="ChEBI" id="CHEBI:58210"/>
    </cofactor>
</comment>
<dbReference type="NCBIfam" id="NF006531">
    <property type="entry name" value="PRK09004.1"/>
    <property type="match status" value="1"/>
</dbReference>
<dbReference type="PATRIC" id="fig|80854.5.peg.4699"/>
<dbReference type="Proteomes" id="UP000183794">
    <property type="component" value="Unassembled WGS sequence"/>
</dbReference>
<dbReference type="InterPro" id="IPR029039">
    <property type="entry name" value="Flavoprotein-like_sf"/>
</dbReference>
<dbReference type="PROSITE" id="PS50902">
    <property type="entry name" value="FLAVODOXIN_LIKE"/>
    <property type="match status" value="1"/>
</dbReference>